<dbReference type="InterPro" id="IPR036864">
    <property type="entry name" value="Zn2-C6_fun-type_DNA-bd_sf"/>
</dbReference>
<accession>A0A9P7RSS3</accession>
<feature type="transmembrane region" description="Helical" evidence="3">
    <location>
        <begin position="536"/>
        <end position="556"/>
    </location>
</feature>
<keyword evidence="3" id="KW-1133">Transmembrane helix</keyword>
<dbReference type="GO" id="GO:0000981">
    <property type="term" value="F:DNA-binding transcription factor activity, RNA polymerase II-specific"/>
    <property type="evidence" value="ECO:0007669"/>
    <property type="project" value="InterPro"/>
</dbReference>
<reference evidence="5" key="1">
    <citation type="journal article" date="2021" name="Genome Biol. Evol.">
        <title>The assembled and annotated genome of the fairy-ring fungus Marasmius oreades.</title>
        <authorList>
            <person name="Hiltunen M."/>
            <person name="Ament-Velasquez S.L."/>
            <person name="Johannesson H."/>
        </authorList>
    </citation>
    <scope>NUCLEOTIDE SEQUENCE</scope>
    <source>
        <strain evidence="5">03SP1</strain>
    </source>
</reference>
<dbReference type="Pfam" id="PF04082">
    <property type="entry name" value="Fungal_trans"/>
    <property type="match status" value="1"/>
</dbReference>
<dbReference type="PANTHER" id="PTHR46910:SF38">
    <property type="entry name" value="ZN(2)-C6 FUNGAL-TYPE DOMAIN-CONTAINING PROTEIN"/>
    <property type="match status" value="1"/>
</dbReference>
<dbReference type="RefSeq" id="XP_043005564.1">
    <property type="nucleotide sequence ID" value="XM_043155782.1"/>
</dbReference>
<dbReference type="OrthoDB" id="4456959at2759"/>
<feature type="domain" description="Xylanolytic transcriptional activator regulatory" evidence="4">
    <location>
        <begin position="311"/>
        <end position="383"/>
    </location>
</feature>
<dbReference type="Proteomes" id="UP001049176">
    <property type="component" value="Chromosome 7"/>
</dbReference>
<dbReference type="GO" id="GO:0008270">
    <property type="term" value="F:zinc ion binding"/>
    <property type="evidence" value="ECO:0007669"/>
    <property type="project" value="InterPro"/>
</dbReference>
<sequence length="798" mass="89811">MPGNKCSNCIAYSLECSYVEAAKKRSPPKAYVEGLENRLEKMESLLRQLMPAEDLNRELGPLQDLTTSNAATPNPQSSDATAMMDRAIDAIRRYDKTPPETKETLEAQREDLEHLMLADNLKKVTIAKLDYRFYGKSSGAMLVQTAIDLKESYTGNPADILPGLETRARPEFWHTNPWELSFTQKSQPSKYEFPDDDLLRELVELYFKHVNLFIALLHKPTFMRHLEDNLHHKDEGFGAVVLLVCANGSRYSNDPRVLLDGVDSWLSSGWKWFDQVQLIRKSILSPPALFDLQFYCLACQFLLGSSVPHACWTMVGMGIRLAQDIGAHRRTIHEKMTIEDELKKRAFWTMVLTDYTISAAYGRPCGIQDEEFDLDLPIECDDEYWDHPDPELAWRQPPGKPSTTAYFISLLKLARILALALRTIYSINKSKILLGFVGPQWEQRIVTELDSALNQWVDSVPEHLRWDPTRDNELFFNQSAALYTEYYFLQVLIHRPFIPSPKKPSPLSFPSLAICTNAARSCCHIAETQRQRNGRLWPFNIGAVFSSGIILLLNIWGGKRSGDPMKEMADVHKCMQALRSVESRWHAAGRLWDVLYELASVGELPLPQASSPLSNKRERDADEPIASKPPEESSSSQNLEHRAIAGSKRALKSSGTGPQPPQQQLFGLPMYSNELGRLPVHGQLNYTQPDINHDGQSPVDTGSYWFTHVGDIPSDGITGGGLSTTNTMGDINFPSGLPTLADAQFFDQLASMTWTSHPSRHQGGEQHLQHPSGFDPMIWSEAPPGFGTPDMTHMWSAV</sequence>
<dbReference type="CDD" id="cd12148">
    <property type="entry name" value="fungal_TF_MHR"/>
    <property type="match status" value="1"/>
</dbReference>
<evidence type="ECO:0000256" key="2">
    <source>
        <dbReference type="SAM" id="MobiDB-lite"/>
    </source>
</evidence>
<gene>
    <name evidence="5" type="ORF">E1B28_010803</name>
</gene>
<feature type="region of interest" description="Disordered" evidence="2">
    <location>
        <begin position="607"/>
        <end position="666"/>
    </location>
</feature>
<evidence type="ECO:0000259" key="4">
    <source>
        <dbReference type="SMART" id="SM00906"/>
    </source>
</evidence>
<dbReference type="GO" id="GO:0006351">
    <property type="term" value="P:DNA-templated transcription"/>
    <property type="evidence" value="ECO:0007669"/>
    <property type="project" value="InterPro"/>
</dbReference>
<dbReference type="EMBL" id="CM032187">
    <property type="protein sequence ID" value="KAG7089094.1"/>
    <property type="molecule type" value="Genomic_DNA"/>
</dbReference>
<dbReference type="KEGG" id="more:E1B28_010803"/>
<evidence type="ECO:0000256" key="3">
    <source>
        <dbReference type="SAM" id="Phobius"/>
    </source>
</evidence>
<evidence type="ECO:0000256" key="1">
    <source>
        <dbReference type="ARBA" id="ARBA00023242"/>
    </source>
</evidence>
<keyword evidence="1" id="KW-0539">Nucleus</keyword>
<dbReference type="GeneID" id="66079878"/>
<comment type="caution">
    <text evidence="5">The sequence shown here is derived from an EMBL/GenBank/DDBJ whole genome shotgun (WGS) entry which is preliminary data.</text>
</comment>
<evidence type="ECO:0000313" key="6">
    <source>
        <dbReference type="Proteomes" id="UP001049176"/>
    </source>
</evidence>
<protein>
    <recommendedName>
        <fullName evidence="4">Xylanolytic transcriptional activator regulatory domain-containing protein</fullName>
    </recommendedName>
</protein>
<keyword evidence="3" id="KW-0812">Transmembrane</keyword>
<dbReference type="Gene3D" id="4.10.240.10">
    <property type="entry name" value="Zn(2)-C6 fungal-type DNA-binding domain"/>
    <property type="match status" value="1"/>
</dbReference>
<dbReference type="SMART" id="SM00906">
    <property type="entry name" value="Fungal_trans"/>
    <property type="match status" value="1"/>
</dbReference>
<name>A0A9P7RSS3_9AGAR</name>
<keyword evidence="3" id="KW-0472">Membrane</keyword>
<keyword evidence="6" id="KW-1185">Reference proteome</keyword>
<organism evidence="5 6">
    <name type="scientific">Marasmius oreades</name>
    <name type="common">fairy-ring Marasmius</name>
    <dbReference type="NCBI Taxonomy" id="181124"/>
    <lineage>
        <taxon>Eukaryota</taxon>
        <taxon>Fungi</taxon>
        <taxon>Dikarya</taxon>
        <taxon>Basidiomycota</taxon>
        <taxon>Agaricomycotina</taxon>
        <taxon>Agaricomycetes</taxon>
        <taxon>Agaricomycetidae</taxon>
        <taxon>Agaricales</taxon>
        <taxon>Marasmiineae</taxon>
        <taxon>Marasmiaceae</taxon>
        <taxon>Marasmius</taxon>
    </lineage>
</organism>
<evidence type="ECO:0000313" key="5">
    <source>
        <dbReference type="EMBL" id="KAG7089094.1"/>
    </source>
</evidence>
<dbReference type="GO" id="GO:0003677">
    <property type="term" value="F:DNA binding"/>
    <property type="evidence" value="ECO:0007669"/>
    <property type="project" value="InterPro"/>
</dbReference>
<dbReference type="InterPro" id="IPR007219">
    <property type="entry name" value="XnlR_reg_dom"/>
</dbReference>
<proteinExistence type="predicted"/>
<dbReference type="PANTHER" id="PTHR46910">
    <property type="entry name" value="TRANSCRIPTION FACTOR PDR1"/>
    <property type="match status" value="1"/>
</dbReference>
<dbReference type="InterPro" id="IPR050987">
    <property type="entry name" value="AtrR-like"/>
</dbReference>
<dbReference type="AlphaFoldDB" id="A0A9P7RSS3"/>